<evidence type="ECO:0000313" key="9">
    <source>
        <dbReference type="Proteomes" id="UP000584824"/>
    </source>
</evidence>
<evidence type="ECO:0000259" key="7">
    <source>
        <dbReference type="Pfam" id="PF04138"/>
    </source>
</evidence>
<reference evidence="8 9" key="1">
    <citation type="submission" date="2020-08" db="EMBL/GenBank/DDBJ databases">
        <title>Genomic Encyclopedia of Type Strains, Phase IV (KMG-IV): sequencing the most valuable type-strain genomes for metagenomic binning, comparative biology and taxonomic classification.</title>
        <authorList>
            <person name="Goeker M."/>
        </authorList>
    </citation>
    <scope>NUCLEOTIDE SEQUENCE [LARGE SCALE GENOMIC DNA]</scope>
    <source>
        <strain evidence="8 9">DSM 26385</strain>
    </source>
</reference>
<gene>
    <name evidence="8" type="ORF">GGQ66_003244</name>
</gene>
<accession>A0A7W6K3R2</accession>
<evidence type="ECO:0000256" key="1">
    <source>
        <dbReference type="ARBA" id="ARBA00004141"/>
    </source>
</evidence>
<dbReference type="AlphaFoldDB" id="A0A7W6K3R2"/>
<comment type="subcellular location">
    <subcellularLocation>
        <location evidence="1">Membrane</location>
        <topology evidence="1">Multi-pass membrane protein</topology>
    </subcellularLocation>
</comment>
<organism evidence="8 9">
    <name type="scientific">Allorhizobium borbori</name>
    <dbReference type="NCBI Taxonomy" id="485907"/>
    <lineage>
        <taxon>Bacteria</taxon>
        <taxon>Pseudomonadati</taxon>
        <taxon>Pseudomonadota</taxon>
        <taxon>Alphaproteobacteria</taxon>
        <taxon>Hyphomicrobiales</taxon>
        <taxon>Rhizobiaceae</taxon>
        <taxon>Rhizobium/Agrobacterium group</taxon>
        <taxon>Allorhizobium</taxon>
    </lineage>
</organism>
<comment type="caution">
    <text evidence="8">The sequence shown here is derived from an EMBL/GenBank/DDBJ whole genome shotgun (WGS) entry which is preliminary data.</text>
</comment>
<comment type="similarity">
    <text evidence="2">Belongs to the GtrA family.</text>
</comment>
<dbReference type="PANTHER" id="PTHR38459:SF1">
    <property type="entry name" value="PROPHAGE BACTOPRENOL-LINKED GLUCOSE TRANSLOCASE HOMOLOG"/>
    <property type="match status" value="1"/>
</dbReference>
<keyword evidence="5 6" id="KW-0472">Membrane</keyword>
<evidence type="ECO:0000256" key="3">
    <source>
        <dbReference type="ARBA" id="ARBA00022692"/>
    </source>
</evidence>
<dbReference type="Proteomes" id="UP000584824">
    <property type="component" value="Unassembled WGS sequence"/>
</dbReference>
<dbReference type="GO" id="GO:0005886">
    <property type="term" value="C:plasma membrane"/>
    <property type="evidence" value="ECO:0007669"/>
    <property type="project" value="TreeGrafter"/>
</dbReference>
<dbReference type="PANTHER" id="PTHR38459">
    <property type="entry name" value="PROPHAGE BACTOPRENOL-LINKED GLUCOSE TRANSLOCASE HOMOLOG"/>
    <property type="match status" value="1"/>
</dbReference>
<evidence type="ECO:0000256" key="6">
    <source>
        <dbReference type="SAM" id="Phobius"/>
    </source>
</evidence>
<keyword evidence="9" id="KW-1185">Reference proteome</keyword>
<dbReference type="EMBL" id="JACIDU010000013">
    <property type="protein sequence ID" value="MBB4104666.1"/>
    <property type="molecule type" value="Genomic_DNA"/>
</dbReference>
<evidence type="ECO:0000256" key="2">
    <source>
        <dbReference type="ARBA" id="ARBA00009399"/>
    </source>
</evidence>
<dbReference type="Pfam" id="PF04138">
    <property type="entry name" value="GtrA_DPMS_TM"/>
    <property type="match status" value="1"/>
</dbReference>
<keyword evidence="3 6" id="KW-0812">Transmembrane</keyword>
<feature type="transmembrane region" description="Helical" evidence="6">
    <location>
        <begin position="99"/>
        <end position="122"/>
    </location>
</feature>
<proteinExistence type="inferred from homology"/>
<evidence type="ECO:0000256" key="5">
    <source>
        <dbReference type="ARBA" id="ARBA00023136"/>
    </source>
</evidence>
<dbReference type="InterPro" id="IPR051401">
    <property type="entry name" value="GtrA_CellWall_Glycosyl"/>
</dbReference>
<feature type="transmembrane region" description="Helical" evidence="6">
    <location>
        <begin position="71"/>
        <end position="93"/>
    </location>
</feature>
<feature type="transmembrane region" description="Helical" evidence="6">
    <location>
        <begin position="33"/>
        <end position="51"/>
    </location>
</feature>
<dbReference type="GO" id="GO:0000271">
    <property type="term" value="P:polysaccharide biosynthetic process"/>
    <property type="evidence" value="ECO:0007669"/>
    <property type="project" value="InterPro"/>
</dbReference>
<keyword evidence="4 6" id="KW-1133">Transmembrane helix</keyword>
<sequence length="125" mass="13430">MKRIALFLIAGGGGFLVDALVLSALLHFTPLGPFLSRGIAIVAAMSFTFVFNRSFTFGRSNRRLLSEGVRYGAVGLVTALVNYGLYVSLLLAIPLLQPLVALTLASLAAMGLSFFGYSRLVFARR</sequence>
<name>A0A7W6K3R2_9HYPH</name>
<feature type="domain" description="GtrA/DPMS transmembrane" evidence="7">
    <location>
        <begin position="7"/>
        <end position="122"/>
    </location>
</feature>
<dbReference type="InterPro" id="IPR007267">
    <property type="entry name" value="GtrA_DPMS_TM"/>
</dbReference>
<dbReference type="RefSeq" id="WP_183793748.1">
    <property type="nucleotide sequence ID" value="NZ_JACIDU010000013.1"/>
</dbReference>
<evidence type="ECO:0000256" key="4">
    <source>
        <dbReference type="ARBA" id="ARBA00022989"/>
    </source>
</evidence>
<protein>
    <submittedName>
        <fullName evidence="8">Putative flippase GtrA</fullName>
    </submittedName>
</protein>
<evidence type="ECO:0000313" key="8">
    <source>
        <dbReference type="EMBL" id="MBB4104666.1"/>
    </source>
</evidence>